<dbReference type="GO" id="GO:0006071">
    <property type="term" value="P:glycerol metabolic process"/>
    <property type="evidence" value="ECO:0007669"/>
    <property type="project" value="UniProtKB-UniRule"/>
</dbReference>
<dbReference type="Pfam" id="PF04309">
    <property type="entry name" value="G3P_antiterm"/>
    <property type="match status" value="1"/>
</dbReference>
<dbReference type="Proteomes" id="UP001139179">
    <property type="component" value="Unassembled WGS sequence"/>
</dbReference>
<dbReference type="PANTHER" id="PTHR35787">
    <property type="entry name" value="GLYCEROL UPTAKE OPERON ANTITERMINATOR REGULATORY PROTEIN"/>
    <property type="match status" value="1"/>
</dbReference>
<dbReference type="Gene3D" id="3.20.20.70">
    <property type="entry name" value="Aldolase class I"/>
    <property type="match status" value="1"/>
</dbReference>
<reference evidence="2" key="1">
    <citation type="submission" date="2022-05" db="EMBL/GenBank/DDBJ databases">
        <title>Comparative Genomics of Spacecraft Associated Microbes.</title>
        <authorList>
            <person name="Tran M.T."/>
            <person name="Wright A."/>
            <person name="Seuylemezian A."/>
            <person name="Eisen J."/>
            <person name="Coil D."/>
        </authorList>
    </citation>
    <scope>NUCLEOTIDE SEQUENCE</scope>
    <source>
        <strain evidence="2">214.1.1</strain>
    </source>
</reference>
<dbReference type="RefSeq" id="WP_251193792.1">
    <property type="nucleotide sequence ID" value="NZ_JAMBOL010000022.1"/>
</dbReference>
<dbReference type="InterPro" id="IPR006699">
    <property type="entry name" value="GlpP"/>
</dbReference>
<protein>
    <recommendedName>
        <fullName evidence="1">Glycerol uptake operon antiterminator regulatory protein</fullName>
    </recommendedName>
</protein>
<keyword evidence="3" id="KW-1185">Reference proteome</keyword>
<evidence type="ECO:0000313" key="3">
    <source>
        <dbReference type="Proteomes" id="UP001139179"/>
    </source>
</evidence>
<accession>A0A9X2IQV0</accession>
<keyword evidence="1" id="KW-0694">RNA-binding</keyword>
<keyword evidence="1" id="KW-0805">Transcription regulation</keyword>
<organism evidence="2 3">
    <name type="scientific">Halalkalibacter oceani</name>
    <dbReference type="NCBI Taxonomy" id="1653776"/>
    <lineage>
        <taxon>Bacteria</taxon>
        <taxon>Bacillati</taxon>
        <taxon>Bacillota</taxon>
        <taxon>Bacilli</taxon>
        <taxon>Bacillales</taxon>
        <taxon>Bacillaceae</taxon>
        <taxon>Halalkalibacter</taxon>
    </lineage>
</organism>
<keyword evidence="1" id="KW-0319">Glycerol metabolism</keyword>
<comment type="caution">
    <text evidence="2">The sequence shown here is derived from an EMBL/GenBank/DDBJ whole genome shotgun (WGS) entry which is preliminary data.</text>
</comment>
<dbReference type="InterPro" id="IPR013785">
    <property type="entry name" value="Aldolase_TIM"/>
</dbReference>
<comment type="function">
    <text evidence="1">Regulates expression of the glpD operon. In the presence of glycerol 3-phosphate (G3P) causes antitermination of transcription of glpD at the inverted repeat of the leader region to enhance its transcription. Binds and stabilizes glpD leader mRNA.</text>
</comment>
<dbReference type="PANTHER" id="PTHR35787:SF1">
    <property type="entry name" value="GLYCEROL UPTAKE OPERON ANTITERMINATOR REGULATORY PROTEIN"/>
    <property type="match status" value="1"/>
</dbReference>
<dbReference type="EMBL" id="JAMBOL010000022">
    <property type="protein sequence ID" value="MCM3715822.1"/>
    <property type="molecule type" value="Genomic_DNA"/>
</dbReference>
<proteinExistence type="predicted"/>
<name>A0A9X2IQV0_9BACI</name>
<sequence>MNGTKDIFTRIAETKKIAAVKTPKHIDLVLKLREQIGSVFLLTGNINVIKHYVEVLIEAGLPTFVHIEKIKGLSNDSDGLDFIANYVRPTGIVTTKPSLIASAKKRQLLTVQRIFMIDSEILVNLPVQLERNKPDIIEIMPARIPEILAEIKTFTKDVPIITGGLLTEKEHAEAALAHGALAVSTSNRDVWKADLAGAVAYS</sequence>
<evidence type="ECO:0000256" key="1">
    <source>
        <dbReference type="PIRNR" id="PIRNR016897"/>
    </source>
</evidence>
<evidence type="ECO:0000313" key="2">
    <source>
        <dbReference type="EMBL" id="MCM3715822.1"/>
    </source>
</evidence>
<dbReference type="PIRSF" id="PIRSF016897">
    <property type="entry name" value="GlpP"/>
    <property type="match status" value="1"/>
</dbReference>
<keyword evidence="1" id="KW-0804">Transcription</keyword>
<gene>
    <name evidence="2" type="ORF">M3202_17330</name>
</gene>
<dbReference type="GO" id="GO:0006355">
    <property type="term" value="P:regulation of DNA-templated transcription"/>
    <property type="evidence" value="ECO:0007669"/>
    <property type="project" value="InterPro"/>
</dbReference>
<dbReference type="AlphaFoldDB" id="A0A9X2IQV0"/>
<dbReference type="GO" id="GO:0003723">
    <property type="term" value="F:RNA binding"/>
    <property type="evidence" value="ECO:0007669"/>
    <property type="project" value="UniProtKB-KW"/>
</dbReference>
<dbReference type="SUPFAM" id="SSF110391">
    <property type="entry name" value="GlpP-like"/>
    <property type="match status" value="1"/>
</dbReference>